<name>A0A401TXR0_CHIPU</name>
<dbReference type="EMBL" id="BEZZ01218201">
    <property type="protein sequence ID" value="GCC47432.1"/>
    <property type="molecule type" value="Genomic_DNA"/>
</dbReference>
<dbReference type="AlphaFoldDB" id="A0A401TXR0"/>
<dbReference type="GO" id="GO:0016020">
    <property type="term" value="C:membrane"/>
    <property type="evidence" value="ECO:0007669"/>
    <property type="project" value="UniProtKB-SubCell"/>
</dbReference>
<evidence type="ECO:0000256" key="3">
    <source>
        <dbReference type="ARBA" id="ARBA00022692"/>
    </source>
</evidence>
<comment type="similarity">
    <text evidence="2">Belongs to the CD225/Dispanin family.</text>
</comment>
<proteinExistence type="inferred from homology"/>
<evidence type="ECO:0000256" key="6">
    <source>
        <dbReference type="SAM" id="MobiDB-lite"/>
    </source>
</evidence>
<accession>A0A401TXR0</accession>
<comment type="caution">
    <text evidence="8">The sequence shown here is derived from an EMBL/GenBank/DDBJ whole genome shotgun (WGS) entry which is preliminary data.</text>
</comment>
<evidence type="ECO:0000256" key="4">
    <source>
        <dbReference type="ARBA" id="ARBA00022989"/>
    </source>
</evidence>
<evidence type="ECO:0000256" key="7">
    <source>
        <dbReference type="SAM" id="Phobius"/>
    </source>
</evidence>
<dbReference type="InterPro" id="IPR007593">
    <property type="entry name" value="CD225/Dispanin_fam"/>
</dbReference>
<keyword evidence="3 7" id="KW-0812">Transmembrane</keyword>
<feature type="region of interest" description="Disordered" evidence="6">
    <location>
        <begin position="1"/>
        <end position="97"/>
    </location>
</feature>
<sequence>MAVNSDSQVTEVVTPAAANAAPEPAAEVREKQQLNGNGLMDGSITTSLQDLSRPLHKQSPRKAVRASSVTQLTQSALNSPRTSIHRHPSVQTVEGGEHEKPRDYIILAVISCFCPIWPLNIVAFVYAVM</sequence>
<gene>
    <name evidence="8" type="ORF">chiPu_0031770</name>
</gene>
<dbReference type="STRING" id="137246.A0A401TXR0"/>
<feature type="compositionally biased region" description="Polar residues" evidence="6">
    <location>
        <begin position="67"/>
        <end position="82"/>
    </location>
</feature>
<organism evidence="8 9">
    <name type="scientific">Chiloscyllium punctatum</name>
    <name type="common">Brownbanded bambooshark</name>
    <name type="synonym">Hemiscyllium punctatum</name>
    <dbReference type="NCBI Taxonomy" id="137246"/>
    <lineage>
        <taxon>Eukaryota</taxon>
        <taxon>Metazoa</taxon>
        <taxon>Chordata</taxon>
        <taxon>Craniata</taxon>
        <taxon>Vertebrata</taxon>
        <taxon>Chondrichthyes</taxon>
        <taxon>Elasmobranchii</taxon>
        <taxon>Galeomorphii</taxon>
        <taxon>Galeoidea</taxon>
        <taxon>Orectolobiformes</taxon>
        <taxon>Hemiscylliidae</taxon>
        <taxon>Chiloscyllium</taxon>
    </lineage>
</organism>
<feature type="compositionally biased region" description="Low complexity" evidence="6">
    <location>
        <begin position="9"/>
        <end position="25"/>
    </location>
</feature>
<feature type="transmembrane region" description="Helical" evidence="7">
    <location>
        <begin position="104"/>
        <end position="128"/>
    </location>
</feature>
<feature type="non-terminal residue" evidence="8">
    <location>
        <position position="129"/>
    </location>
</feature>
<dbReference type="InterPro" id="IPR051423">
    <property type="entry name" value="CD225/Dispanin"/>
</dbReference>
<keyword evidence="5 7" id="KW-0472">Membrane</keyword>
<dbReference type="Pfam" id="PF04505">
    <property type="entry name" value="CD225"/>
    <property type="match status" value="1"/>
</dbReference>
<evidence type="ECO:0000256" key="2">
    <source>
        <dbReference type="ARBA" id="ARBA00006843"/>
    </source>
</evidence>
<comment type="subcellular location">
    <subcellularLocation>
        <location evidence="1">Membrane</location>
    </subcellularLocation>
</comment>
<evidence type="ECO:0000256" key="5">
    <source>
        <dbReference type="ARBA" id="ARBA00023136"/>
    </source>
</evidence>
<dbReference type="PANTHER" id="PTHR14948:SF20">
    <property type="entry name" value="PROLINE-RICH TRANSMEMBRANE PROTEIN 2"/>
    <property type="match status" value="1"/>
</dbReference>
<keyword evidence="4 7" id="KW-1133">Transmembrane helix</keyword>
<feature type="compositionally biased region" description="Basic residues" evidence="6">
    <location>
        <begin position="54"/>
        <end position="64"/>
    </location>
</feature>
<dbReference type="OrthoDB" id="9665078at2759"/>
<keyword evidence="9" id="KW-1185">Reference proteome</keyword>
<evidence type="ECO:0000313" key="8">
    <source>
        <dbReference type="EMBL" id="GCC47432.1"/>
    </source>
</evidence>
<evidence type="ECO:0000256" key="1">
    <source>
        <dbReference type="ARBA" id="ARBA00004370"/>
    </source>
</evidence>
<dbReference type="PANTHER" id="PTHR14948">
    <property type="entry name" value="NG5"/>
    <property type="match status" value="1"/>
</dbReference>
<evidence type="ECO:0000313" key="9">
    <source>
        <dbReference type="Proteomes" id="UP000287033"/>
    </source>
</evidence>
<protein>
    <submittedName>
        <fullName evidence="8">Uncharacterized protein</fullName>
    </submittedName>
</protein>
<reference evidence="8 9" key="1">
    <citation type="journal article" date="2018" name="Nat. Ecol. Evol.">
        <title>Shark genomes provide insights into elasmobranch evolution and the origin of vertebrates.</title>
        <authorList>
            <person name="Hara Y"/>
            <person name="Yamaguchi K"/>
            <person name="Onimaru K"/>
            <person name="Kadota M"/>
            <person name="Koyanagi M"/>
            <person name="Keeley SD"/>
            <person name="Tatsumi K"/>
            <person name="Tanaka K"/>
            <person name="Motone F"/>
            <person name="Kageyama Y"/>
            <person name="Nozu R"/>
            <person name="Adachi N"/>
            <person name="Nishimura O"/>
            <person name="Nakagawa R"/>
            <person name="Tanegashima C"/>
            <person name="Kiyatake I"/>
            <person name="Matsumoto R"/>
            <person name="Murakumo K"/>
            <person name="Nishida K"/>
            <person name="Terakita A"/>
            <person name="Kuratani S"/>
            <person name="Sato K"/>
            <person name="Hyodo S Kuraku.S."/>
        </authorList>
    </citation>
    <scope>NUCLEOTIDE SEQUENCE [LARGE SCALE GENOMIC DNA]</scope>
</reference>
<dbReference type="Proteomes" id="UP000287033">
    <property type="component" value="Unassembled WGS sequence"/>
</dbReference>